<proteinExistence type="predicted"/>
<dbReference type="EMBL" id="BAAATR010000012">
    <property type="protein sequence ID" value="GAA2247414.1"/>
    <property type="molecule type" value="Genomic_DNA"/>
</dbReference>
<dbReference type="RefSeq" id="WP_344637055.1">
    <property type="nucleotide sequence ID" value="NZ_BAAATR010000012.1"/>
</dbReference>
<gene>
    <name evidence="1" type="ORF">GCM10010430_32110</name>
</gene>
<keyword evidence="2" id="KW-1185">Reference proteome</keyword>
<evidence type="ECO:0008006" key="3">
    <source>
        <dbReference type="Google" id="ProtNLM"/>
    </source>
</evidence>
<evidence type="ECO:0000313" key="1">
    <source>
        <dbReference type="EMBL" id="GAA2247414.1"/>
    </source>
</evidence>
<organism evidence="1 2">
    <name type="scientific">Kitasatospora cystarginea</name>
    <dbReference type="NCBI Taxonomy" id="58350"/>
    <lineage>
        <taxon>Bacteria</taxon>
        <taxon>Bacillati</taxon>
        <taxon>Actinomycetota</taxon>
        <taxon>Actinomycetes</taxon>
        <taxon>Kitasatosporales</taxon>
        <taxon>Streptomycetaceae</taxon>
        <taxon>Kitasatospora</taxon>
    </lineage>
</organism>
<protein>
    <recommendedName>
        <fullName evidence="3">TfoX N-terminal domain-containing protein</fullName>
    </recommendedName>
</protein>
<sequence length="107" mass="11519">MTETTDPAARYEEIAEELASLGATRSQMFGMPCLKDADGKAFAGLHRSELVCRLGHGTPAQAEALHLPGAHFFDPTGGRPMRDWVCIPVALAGHWDNFAEAALGARR</sequence>
<accession>A0ABN3E2S9</accession>
<comment type="caution">
    <text evidence="1">The sequence shown here is derived from an EMBL/GenBank/DDBJ whole genome shotgun (WGS) entry which is preliminary data.</text>
</comment>
<dbReference type="Proteomes" id="UP001500305">
    <property type="component" value="Unassembled WGS sequence"/>
</dbReference>
<reference evidence="1 2" key="1">
    <citation type="journal article" date="2019" name="Int. J. Syst. Evol. Microbiol.">
        <title>The Global Catalogue of Microorganisms (GCM) 10K type strain sequencing project: providing services to taxonomists for standard genome sequencing and annotation.</title>
        <authorList>
            <consortium name="The Broad Institute Genomics Platform"/>
            <consortium name="The Broad Institute Genome Sequencing Center for Infectious Disease"/>
            <person name="Wu L."/>
            <person name="Ma J."/>
        </authorList>
    </citation>
    <scope>NUCLEOTIDE SEQUENCE [LARGE SCALE GENOMIC DNA]</scope>
    <source>
        <strain evidence="1 2">JCM 7356</strain>
    </source>
</reference>
<evidence type="ECO:0000313" key="2">
    <source>
        <dbReference type="Proteomes" id="UP001500305"/>
    </source>
</evidence>
<name>A0ABN3E2S9_9ACTN</name>